<feature type="region of interest" description="Disordered" evidence="1">
    <location>
        <begin position="248"/>
        <end position="286"/>
    </location>
</feature>
<dbReference type="EMBL" id="JBGMDY010000005">
    <property type="protein sequence ID" value="KAL2334442.1"/>
    <property type="molecule type" value="Genomic_DNA"/>
</dbReference>
<gene>
    <name evidence="2" type="ORF">Fmac_015655</name>
</gene>
<feature type="compositionally biased region" description="Pro residues" evidence="1">
    <location>
        <begin position="277"/>
        <end position="286"/>
    </location>
</feature>
<organism evidence="2 3">
    <name type="scientific">Flemingia macrophylla</name>
    <dbReference type="NCBI Taxonomy" id="520843"/>
    <lineage>
        <taxon>Eukaryota</taxon>
        <taxon>Viridiplantae</taxon>
        <taxon>Streptophyta</taxon>
        <taxon>Embryophyta</taxon>
        <taxon>Tracheophyta</taxon>
        <taxon>Spermatophyta</taxon>
        <taxon>Magnoliopsida</taxon>
        <taxon>eudicotyledons</taxon>
        <taxon>Gunneridae</taxon>
        <taxon>Pentapetalae</taxon>
        <taxon>rosids</taxon>
        <taxon>fabids</taxon>
        <taxon>Fabales</taxon>
        <taxon>Fabaceae</taxon>
        <taxon>Papilionoideae</taxon>
        <taxon>50 kb inversion clade</taxon>
        <taxon>NPAAA clade</taxon>
        <taxon>indigoferoid/millettioid clade</taxon>
        <taxon>Phaseoleae</taxon>
        <taxon>Flemingia</taxon>
    </lineage>
</organism>
<protein>
    <submittedName>
        <fullName evidence="2">Uncharacterized protein</fullName>
    </submittedName>
</protein>
<proteinExistence type="predicted"/>
<comment type="caution">
    <text evidence="2">The sequence shown here is derived from an EMBL/GenBank/DDBJ whole genome shotgun (WGS) entry which is preliminary data.</text>
</comment>
<name>A0ABD1MFS7_9FABA</name>
<evidence type="ECO:0000256" key="1">
    <source>
        <dbReference type="SAM" id="MobiDB-lite"/>
    </source>
</evidence>
<accession>A0ABD1MFS7</accession>
<dbReference type="Proteomes" id="UP001603857">
    <property type="component" value="Unassembled WGS sequence"/>
</dbReference>
<reference evidence="2 3" key="1">
    <citation type="submission" date="2024-08" db="EMBL/GenBank/DDBJ databases">
        <title>Insights into the chromosomal genome structure of Flemingia macrophylla.</title>
        <authorList>
            <person name="Ding Y."/>
            <person name="Zhao Y."/>
            <person name="Bi W."/>
            <person name="Wu M."/>
            <person name="Zhao G."/>
            <person name="Gong Y."/>
            <person name="Li W."/>
            <person name="Zhang P."/>
        </authorList>
    </citation>
    <scope>NUCLEOTIDE SEQUENCE [LARGE SCALE GENOMIC DNA]</scope>
    <source>
        <strain evidence="2">DYQJB</strain>
        <tissue evidence="2">Leaf</tissue>
    </source>
</reference>
<evidence type="ECO:0000313" key="3">
    <source>
        <dbReference type="Proteomes" id="UP001603857"/>
    </source>
</evidence>
<dbReference type="AlphaFoldDB" id="A0ABD1MFS7"/>
<sequence>MENTLFGFQKPDDFDTVGTFELAFPVTDYRVLCEEYPISWPGRYVLQKPSPSSWGYYQPMYSWIDEGAFVTDSLENPLQDSQGRSYRYTNFLLSRPTYGPEYYYLPQAPPPAPLSILTKPPIFGLRLRPPPAPLTLDEHFVHPPSNYFLTKHFPAILNSDPHKAQPSPPLSPRKLAITPIIPVYEEGVYSYTPYMDDFVFTPSEAYKQLPSDAIVALPPPTYKRLIYPRPVIKQQPWTPPQATRQHILPLHTQPTPSPSPPRRKRKSITRSSLILPTPSPPPFPPLPPIDTNKLKTIKLPVQSLPKPSRFELTYYPGVNCDTPQLPANATCATEADAEQYYHNFMVECSKEANTSGLSKEEKAQTLMVRGYRWKSPCKVYHFSDSSAAFLRYERNEIDLDALSRKYFIHTALLNLDLYKDA</sequence>
<evidence type="ECO:0000313" key="2">
    <source>
        <dbReference type="EMBL" id="KAL2334442.1"/>
    </source>
</evidence>
<keyword evidence="3" id="KW-1185">Reference proteome</keyword>